<accession>A0A0E3S606</accession>
<dbReference type="HOGENOM" id="CLU_2140210_0_0_2"/>
<dbReference type="AlphaFoldDB" id="A0A0E3S606"/>
<organism evidence="2 3">
    <name type="scientific">Methanosarcina lacustris Z-7289</name>
    <dbReference type="NCBI Taxonomy" id="1434111"/>
    <lineage>
        <taxon>Archaea</taxon>
        <taxon>Methanobacteriati</taxon>
        <taxon>Methanobacteriota</taxon>
        <taxon>Stenosarchaea group</taxon>
        <taxon>Methanomicrobia</taxon>
        <taxon>Methanosarcinales</taxon>
        <taxon>Methanosarcinaceae</taxon>
        <taxon>Methanosarcina</taxon>
    </lineage>
</organism>
<keyword evidence="1" id="KW-0472">Membrane</keyword>
<feature type="transmembrane region" description="Helical" evidence="1">
    <location>
        <begin position="77"/>
        <end position="95"/>
    </location>
</feature>
<sequence length="112" mass="13430">MHIISILTDVICNNNPQFMIHCYLSIICQFKISLFVFHKPRFLISQAHFLNAVFFKFIKCFLNCSLSLFSISNYPYYLLYILRNYRILLYIFHFYSTDRTTAASKIFILNFV</sequence>
<dbReference type="EMBL" id="CP009515">
    <property type="protein sequence ID" value="AKB74408.1"/>
    <property type="molecule type" value="Genomic_DNA"/>
</dbReference>
<proteinExistence type="predicted"/>
<evidence type="ECO:0000256" key="1">
    <source>
        <dbReference type="SAM" id="Phobius"/>
    </source>
</evidence>
<keyword evidence="1" id="KW-1133">Transmembrane helix</keyword>
<evidence type="ECO:0000313" key="3">
    <source>
        <dbReference type="Proteomes" id="UP000033072"/>
    </source>
</evidence>
<dbReference type="Proteomes" id="UP000033072">
    <property type="component" value="Chromosome"/>
</dbReference>
<keyword evidence="1" id="KW-0812">Transmembrane</keyword>
<reference evidence="2 3" key="1">
    <citation type="submission" date="2014-07" db="EMBL/GenBank/DDBJ databases">
        <title>Methanogenic archaea and the global carbon cycle.</title>
        <authorList>
            <person name="Henriksen J.R."/>
            <person name="Luke J."/>
            <person name="Reinhart S."/>
            <person name="Benedict M.N."/>
            <person name="Youngblut N.D."/>
            <person name="Metcalf M.E."/>
            <person name="Whitaker R.J."/>
            <person name="Metcalf W.W."/>
        </authorList>
    </citation>
    <scope>NUCLEOTIDE SEQUENCE [LARGE SCALE GENOMIC DNA]</scope>
    <source>
        <strain evidence="2 3">Z-7289</strain>
    </source>
</reference>
<keyword evidence="3" id="KW-1185">Reference proteome</keyword>
<feature type="transmembrane region" description="Helical" evidence="1">
    <location>
        <begin position="49"/>
        <end position="71"/>
    </location>
</feature>
<gene>
    <name evidence="2" type="ORF">MSLAZ_1147</name>
</gene>
<evidence type="ECO:0000313" key="2">
    <source>
        <dbReference type="EMBL" id="AKB74408.1"/>
    </source>
</evidence>
<protein>
    <submittedName>
        <fullName evidence="2">Uncharacterized protein</fullName>
    </submittedName>
</protein>
<dbReference type="KEGG" id="mls:MSLAZ_1147"/>
<name>A0A0E3S606_9EURY</name>
<feature type="transmembrane region" description="Helical" evidence="1">
    <location>
        <begin position="18"/>
        <end position="37"/>
    </location>
</feature>